<evidence type="ECO:0000313" key="3">
    <source>
        <dbReference type="Proteomes" id="UP000469943"/>
    </source>
</evidence>
<gene>
    <name evidence="1" type="ORF">DSM100688_0385</name>
    <name evidence="2" type="ORF">GFD24_01950</name>
</gene>
<reference evidence="2 3" key="1">
    <citation type="submission" date="2019-10" db="EMBL/GenBank/DDBJ databases">
        <title>Bifidobacterium from non-human primates.</title>
        <authorList>
            <person name="Modesto M."/>
        </authorList>
    </citation>
    <scope>NUCLEOTIDE SEQUENCE [LARGE SCALE GENOMIC DNA]</scope>
    <source>
        <strain evidence="2 3">TREM</strain>
    </source>
</reference>
<proteinExistence type="predicted"/>
<comment type="caution">
    <text evidence="1">The sequence shown here is derived from an EMBL/GenBank/DDBJ whole genome shotgun (WGS) entry which is preliminary data.</text>
</comment>
<sequence length="293" mass="31992">MSVYYAQLVTDDDTIQFEGSARGAGLLLSPDGIEGWYGTPDAKVSMTERGQGDGAHDIDEQDILYAARTVTMYWSITSDTGRAETLDYLMAVTQTAHRLVKLRVVDADMDTYVEGYATHTIDAKRHDRLAVDCRTTLVCPRPERLGWSPCRYMLSPALRADGGMYFAEISKGLVFPLRYGERNPDASNRCVISNAGSSRAYPVYTLGGDWPNGVALVFNGDRSLTYTGSVQVGHPVVLDSRARTATLDGVDVSQYLAKRDFPTVPPFGELQCTLLSAGGVNAGVSVLCRDTYM</sequence>
<dbReference type="Proteomes" id="UP000469943">
    <property type="component" value="Unassembled WGS sequence"/>
</dbReference>
<name>A0A6L4X2V0_9BIFI</name>
<organism evidence="1 4">
    <name type="scientific">Bifidobacterium ramosum</name>
    <dbReference type="NCBI Taxonomy" id="1798158"/>
    <lineage>
        <taxon>Bacteria</taxon>
        <taxon>Bacillati</taxon>
        <taxon>Actinomycetota</taxon>
        <taxon>Actinomycetes</taxon>
        <taxon>Bifidobacteriales</taxon>
        <taxon>Bifidobacteriaceae</taxon>
        <taxon>Bifidobacterium</taxon>
    </lineage>
</organism>
<dbReference type="RefSeq" id="WP_152357473.1">
    <property type="nucleotide sequence ID" value="NZ_WBSM01000001.1"/>
</dbReference>
<protein>
    <submittedName>
        <fullName evidence="1">Uncharacterized protein</fullName>
    </submittedName>
</protein>
<dbReference type="OrthoDB" id="3194616at2"/>
<dbReference type="AlphaFoldDB" id="A0A6L4X2V0"/>
<dbReference type="Proteomes" id="UP000482084">
    <property type="component" value="Unassembled WGS sequence"/>
</dbReference>
<evidence type="ECO:0000313" key="1">
    <source>
        <dbReference type="EMBL" id="KAB8289305.1"/>
    </source>
</evidence>
<reference evidence="1 4" key="2">
    <citation type="submission" date="2019-10" db="EMBL/GenBank/DDBJ databases">
        <title>Characterization of the phylogenetic diversity of two novel species belonging to the genus Bifidobacterium: Bifidobacterium cebidarum sp. nov. and Bifidobacterium leontopitheci sp. nov.</title>
        <authorList>
            <person name="Lugli G.A."/>
            <person name="Duranti S."/>
            <person name="Milani C."/>
            <person name="Turroni F."/>
            <person name="Ventura M."/>
        </authorList>
    </citation>
    <scope>NUCLEOTIDE SEQUENCE [LARGE SCALE GENOMIC DNA]</scope>
    <source>
        <strain evidence="1 4">DSM 100688</strain>
    </source>
</reference>
<dbReference type="EMBL" id="WHZX01000001">
    <property type="protein sequence ID" value="NEG71010.1"/>
    <property type="molecule type" value="Genomic_DNA"/>
</dbReference>
<keyword evidence="4" id="KW-1185">Reference proteome</keyword>
<evidence type="ECO:0000313" key="2">
    <source>
        <dbReference type="EMBL" id="NEG71010.1"/>
    </source>
</evidence>
<accession>A0A6L4X2V0</accession>
<evidence type="ECO:0000313" key="4">
    <source>
        <dbReference type="Proteomes" id="UP000482084"/>
    </source>
</evidence>
<dbReference type="EMBL" id="WBSM01000001">
    <property type="protein sequence ID" value="KAB8289305.1"/>
    <property type="molecule type" value="Genomic_DNA"/>
</dbReference>